<reference evidence="1 2" key="1">
    <citation type="submission" date="2014-04" db="EMBL/GenBank/DDBJ databases">
        <authorList>
            <consortium name="DOE Joint Genome Institute"/>
            <person name="Kuo A."/>
            <person name="Tarkka M."/>
            <person name="Buscot F."/>
            <person name="Kohler A."/>
            <person name="Nagy L.G."/>
            <person name="Floudas D."/>
            <person name="Copeland A."/>
            <person name="Barry K.W."/>
            <person name="Cichocki N."/>
            <person name="Veneault-Fourrey C."/>
            <person name="LaButti K."/>
            <person name="Lindquist E.A."/>
            <person name="Lipzen A."/>
            <person name="Lundell T."/>
            <person name="Morin E."/>
            <person name="Murat C."/>
            <person name="Sun H."/>
            <person name="Tunlid A."/>
            <person name="Henrissat B."/>
            <person name="Grigoriev I.V."/>
            <person name="Hibbett D.S."/>
            <person name="Martin F."/>
            <person name="Nordberg H.P."/>
            <person name="Cantor M.N."/>
            <person name="Hua S.X."/>
        </authorList>
    </citation>
    <scope>NUCLEOTIDE SEQUENCE [LARGE SCALE GENOMIC DNA]</scope>
    <source>
        <strain evidence="1 2">F 1598</strain>
    </source>
</reference>
<evidence type="ECO:0008006" key="3">
    <source>
        <dbReference type="Google" id="ProtNLM"/>
    </source>
</evidence>
<dbReference type="AlphaFoldDB" id="A0A0C3BXE0"/>
<proteinExistence type="predicted"/>
<evidence type="ECO:0000313" key="1">
    <source>
        <dbReference type="EMBL" id="KIM91193.1"/>
    </source>
</evidence>
<protein>
    <recommendedName>
        <fullName evidence="3">Fungal-type protein kinase domain-containing protein</fullName>
    </recommendedName>
</protein>
<dbReference type="Proteomes" id="UP000054166">
    <property type="component" value="Unassembled WGS sequence"/>
</dbReference>
<reference evidence="2" key="2">
    <citation type="submission" date="2015-01" db="EMBL/GenBank/DDBJ databases">
        <title>Evolutionary Origins and Diversification of the Mycorrhizal Mutualists.</title>
        <authorList>
            <consortium name="DOE Joint Genome Institute"/>
            <consortium name="Mycorrhizal Genomics Consortium"/>
            <person name="Kohler A."/>
            <person name="Kuo A."/>
            <person name="Nagy L.G."/>
            <person name="Floudas D."/>
            <person name="Copeland A."/>
            <person name="Barry K.W."/>
            <person name="Cichocki N."/>
            <person name="Veneault-Fourrey C."/>
            <person name="LaButti K."/>
            <person name="Lindquist E.A."/>
            <person name="Lipzen A."/>
            <person name="Lundell T."/>
            <person name="Morin E."/>
            <person name="Murat C."/>
            <person name="Riley R."/>
            <person name="Ohm R."/>
            <person name="Sun H."/>
            <person name="Tunlid A."/>
            <person name="Henrissat B."/>
            <person name="Grigoriev I.V."/>
            <person name="Hibbett D.S."/>
            <person name="Martin F."/>
        </authorList>
    </citation>
    <scope>NUCLEOTIDE SEQUENCE [LARGE SCALE GENOMIC DNA]</scope>
    <source>
        <strain evidence="2">F 1598</strain>
    </source>
</reference>
<dbReference type="EMBL" id="KN832972">
    <property type="protein sequence ID" value="KIM91193.1"/>
    <property type="molecule type" value="Genomic_DNA"/>
</dbReference>
<organism evidence="1 2">
    <name type="scientific">Piloderma croceum (strain F 1598)</name>
    <dbReference type="NCBI Taxonomy" id="765440"/>
    <lineage>
        <taxon>Eukaryota</taxon>
        <taxon>Fungi</taxon>
        <taxon>Dikarya</taxon>
        <taxon>Basidiomycota</taxon>
        <taxon>Agaricomycotina</taxon>
        <taxon>Agaricomycetes</taxon>
        <taxon>Agaricomycetidae</taxon>
        <taxon>Atheliales</taxon>
        <taxon>Atheliaceae</taxon>
        <taxon>Piloderma</taxon>
    </lineage>
</organism>
<dbReference type="InParanoid" id="A0A0C3BXE0"/>
<keyword evidence="2" id="KW-1185">Reference proteome</keyword>
<dbReference type="HOGENOM" id="CLU_047141_0_0_1"/>
<sequence length="265" mass="29978">DKGLNVSFSKVKFRDIAPRVGLKFELAGKDMPTFDIHRARIPSSLFKDIIGDLQVIMKQYGEPARHKNEEARSRFLAPLFNRIVALFDLTIFNTPESIIPGRMTTGGQRIEYHFLVFGGLSILVIEVKFFLGTANERLDAIAQVIAECDACDYANDQLDLPPSLIYGILSDGTSFEFFSFNGSTKPPIFSRGVFRTTLSSRPHQRLTVADYDATSDANFIRSLRPICETAFYFLLLAYKAGVDAYAERFVKNEIKDMRPWESYSN</sequence>
<name>A0A0C3BXE0_PILCF</name>
<accession>A0A0C3BXE0</accession>
<gene>
    <name evidence="1" type="ORF">PILCRDRAFT_59163</name>
</gene>
<feature type="non-terminal residue" evidence="1">
    <location>
        <position position="1"/>
    </location>
</feature>
<dbReference type="OrthoDB" id="3264482at2759"/>
<evidence type="ECO:0000313" key="2">
    <source>
        <dbReference type="Proteomes" id="UP000054166"/>
    </source>
</evidence>